<protein>
    <submittedName>
        <fullName evidence="1">(northern house mosquito) hypothetical protein</fullName>
    </submittedName>
</protein>
<proteinExistence type="predicted"/>
<evidence type="ECO:0000313" key="1">
    <source>
        <dbReference type="EMBL" id="CAG6475090.1"/>
    </source>
</evidence>
<organism evidence="1">
    <name type="scientific">Culex pipiens</name>
    <name type="common">House mosquito</name>
    <dbReference type="NCBI Taxonomy" id="7175"/>
    <lineage>
        <taxon>Eukaryota</taxon>
        <taxon>Metazoa</taxon>
        <taxon>Ecdysozoa</taxon>
        <taxon>Arthropoda</taxon>
        <taxon>Hexapoda</taxon>
        <taxon>Insecta</taxon>
        <taxon>Pterygota</taxon>
        <taxon>Neoptera</taxon>
        <taxon>Endopterygota</taxon>
        <taxon>Diptera</taxon>
        <taxon>Nematocera</taxon>
        <taxon>Culicoidea</taxon>
        <taxon>Culicidae</taxon>
        <taxon>Culicinae</taxon>
        <taxon>Culicini</taxon>
        <taxon>Culex</taxon>
        <taxon>Culex</taxon>
    </lineage>
</organism>
<dbReference type="EMBL" id="HBUE01076054">
    <property type="protein sequence ID" value="CAG6475090.1"/>
    <property type="molecule type" value="Transcribed_RNA"/>
</dbReference>
<name>A0A8D8BKF9_CULPI</name>
<sequence>MHMRSCDALSLTGQTRGVGRAMRLGWVCNETKREKTMEYVRTIRPPTGQIQSLFARLAKTRTRITTRIRLTSSDNSRRRRICPDRMLPLARGSPLAPWRLSAAADHDHFRWAAVTGCGQRRI</sequence>
<accession>A0A8D8BKF9</accession>
<dbReference type="AlphaFoldDB" id="A0A8D8BKF9"/>
<reference evidence="1" key="1">
    <citation type="submission" date="2021-05" db="EMBL/GenBank/DDBJ databases">
        <authorList>
            <person name="Alioto T."/>
            <person name="Alioto T."/>
            <person name="Gomez Garrido J."/>
        </authorList>
    </citation>
    <scope>NUCLEOTIDE SEQUENCE</scope>
</reference>